<dbReference type="AlphaFoldDB" id="A0A0G1AG01"/>
<evidence type="ECO:0000313" key="2">
    <source>
        <dbReference type="Proteomes" id="UP000034160"/>
    </source>
</evidence>
<sequence>MRKYFFLIIIFISLVFGLYLFKSRIFKPQDLLKKHLTAQVAINSYRVESSSSDRPQATTTEVQFKNNRFYLKTDQFVIVDNTAYYKNASGQWQLAVLPLDQASAYNRFRPEVIRQNYQNYQINSKFEGQGKDKCGQLNCHKYFQTDASSSATRTFWFDNKEYLLRHDIFKLGEFTSENLYSYDNINIDIPL</sequence>
<proteinExistence type="predicted"/>
<evidence type="ECO:0000313" key="1">
    <source>
        <dbReference type="EMBL" id="KKS33051.1"/>
    </source>
</evidence>
<organism evidence="1 2">
    <name type="scientific">Candidatus Amesbacteria bacterium GW2011_GWA2_42_12</name>
    <dbReference type="NCBI Taxonomy" id="1618356"/>
    <lineage>
        <taxon>Bacteria</taxon>
        <taxon>Candidatus Amesiibacteriota</taxon>
    </lineage>
</organism>
<protein>
    <submittedName>
        <fullName evidence="1">Uncharacterized protein</fullName>
    </submittedName>
</protein>
<name>A0A0G1AG01_9BACT</name>
<dbReference type="EMBL" id="LCCN01000003">
    <property type="protein sequence ID" value="KKS33051.1"/>
    <property type="molecule type" value="Genomic_DNA"/>
</dbReference>
<gene>
    <name evidence="1" type="ORF">UU93_C0003G0059</name>
</gene>
<dbReference type="Proteomes" id="UP000034160">
    <property type="component" value="Unassembled WGS sequence"/>
</dbReference>
<reference evidence="1 2" key="1">
    <citation type="journal article" date="2015" name="Nature">
        <title>rRNA introns, odd ribosomes, and small enigmatic genomes across a large radiation of phyla.</title>
        <authorList>
            <person name="Brown C.T."/>
            <person name="Hug L.A."/>
            <person name="Thomas B.C."/>
            <person name="Sharon I."/>
            <person name="Castelle C.J."/>
            <person name="Singh A."/>
            <person name="Wilkins M.J."/>
            <person name="Williams K.H."/>
            <person name="Banfield J.F."/>
        </authorList>
    </citation>
    <scope>NUCLEOTIDE SEQUENCE [LARGE SCALE GENOMIC DNA]</scope>
</reference>
<dbReference type="STRING" id="1618356.UU93_C0003G0059"/>
<accession>A0A0G1AG01</accession>
<comment type="caution">
    <text evidence="1">The sequence shown here is derived from an EMBL/GenBank/DDBJ whole genome shotgun (WGS) entry which is preliminary data.</text>
</comment>